<evidence type="ECO:0000256" key="1">
    <source>
        <dbReference type="SAM" id="MobiDB-lite"/>
    </source>
</evidence>
<sequence length="364" mass="38981">MCTEVQPRRGRNLPPNSLDSRAKKLNPQDRDDYDFSQRWLAENANDAYKDPNSGLVLGLTTMTEVSLCKAHSSALYRAKKKHDNINNPSPPPSPSGSNEVLSHHPGNSPNVCAHDFVPTPSTSSPLMMSHSPLSMNGADPQPSSSMSTSILPSSTNSATLTPAKRKRGRPAGSMSTQLPTSASKLNNPISSASSHLASLSLASRASNTFGTGGHNSNSNAMHITSPTLLSRAIPSLQPLQPLQPRMNSQQHATNLAASNISASASIVETISLRAPIQPHQAPQYFLRNLAITNNFTFRDCLREIDQLPPPPLGKKIVIHSADGDRTYPMDTPIRGVIPAGLSGGPHVELVLALVDVAKVDWTRI</sequence>
<keyword evidence="3" id="KW-1185">Reference proteome</keyword>
<gene>
    <name evidence="2" type="ORF">BC938DRAFT_476516</name>
</gene>
<name>A0A433QQE6_9FUNG</name>
<accession>A0A433QQE6</accession>
<feature type="compositionally biased region" description="Low complexity" evidence="1">
    <location>
        <begin position="143"/>
        <end position="157"/>
    </location>
</feature>
<feature type="compositionally biased region" description="Low complexity" evidence="1">
    <location>
        <begin position="118"/>
        <end position="135"/>
    </location>
</feature>
<evidence type="ECO:0000313" key="2">
    <source>
        <dbReference type="EMBL" id="RUS32006.1"/>
    </source>
</evidence>
<comment type="caution">
    <text evidence="2">The sequence shown here is derived from an EMBL/GenBank/DDBJ whole genome shotgun (WGS) entry which is preliminary data.</text>
</comment>
<feature type="region of interest" description="Disordered" evidence="1">
    <location>
        <begin position="80"/>
        <end position="189"/>
    </location>
</feature>
<proteinExistence type="predicted"/>
<protein>
    <submittedName>
        <fullName evidence="2">Uncharacterized protein</fullName>
    </submittedName>
</protein>
<feature type="compositionally biased region" description="Basic and acidic residues" evidence="1">
    <location>
        <begin position="20"/>
        <end position="34"/>
    </location>
</feature>
<dbReference type="Proteomes" id="UP000274822">
    <property type="component" value="Unassembled WGS sequence"/>
</dbReference>
<feature type="region of interest" description="Disordered" evidence="1">
    <location>
        <begin position="1"/>
        <end position="34"/>
    </location>
</feature>
<organism evidence="2 3">
    <name type="scientific">Jimgerdemannia flammicorona</name>
    <dbReference type="NCBI Taxonomy" id="994334"/>
    <lineage>
        <taxon>Eukaryota</taxon>
        <taxon>Fungi</taxon>
        <taxon>Fungi incertae sedis</taxon>
        <taxon>Mucoromycota</taxon>
        <taxon>Mucoromycotina</taxon>
        <taxon>Endogonomycetes</taxon>
        <taxon>Endogonales</taxon>
        <taxon>Endogonaceae</taxon>
        <taxon>Jimgerdemannia</taxon>
    </lineage>
</organism>
<feature type="compositionally biased region" description="Polar residues" evidence="1">
    <location>
        <begin position="173"/>
        <end position="189"/>
    </location>
</feature>
<dbReference type="EMBL" id="RBNJ01002398">
    <property type="protein sequence ID" value="RUS32006.1"/>
    <property type="molecule type" value="Genomic_DNA"/>
</dbReference>
<dbReference type="AlphaFoldDB" id="A0A433QQE6"/>
<evidence type="ECO:0000313" key="3">
    <source>
        <dbReference type="Proteomes" id="UP000274822"/>
    </source>
</evidence>
<reference evidence="2 3" key="1">
    <citation type="journal article" date="2018" name="New Phytol.">
        <title>Phylogenomics of Endogonaceae and evolution of mycorrhizas within Mucoromycota.</title>
        <authorList>
            <person name="Chang Y."/>
            <person name="Desiro A."/>
            <person name="Na H."/>
            <person name="Sandor L."/>
            <person name="Lipzen A."/>
            <person name="Clum A."/>
            <person name="Barry K."/>
            <person name="Grigoriev I.V."/>
            <person name="Martin F.M."/>
            <person name="Stajich J.E."/>
            <person name="Smith M.E."/>
            <person name="Bonito G."/>
            <person name="Spatafora J.W."/>
        </authorList>
    </citation>
    <scope>NUCLEOTIDE SEQUENCE [LARGE SCALE GENOMIC DNA]</scope>
    <source>
        <strain evidence="2 3">AD002</strain>
    </source>
</reference>